<dbReference type="Proteomes" id="UP000029380">
    <property type="component" value="Unassembled WGS sequence"/>
</dbReference>
<dbReference type="InterPro" id="IPR054221">
    <property type="entry name" value="DUF6941"/>
</dbReference>
<evidence type="ECO:0000313" key="1">
    <source>
        <dbReference type="EMBL" id="KFN93537.1"/>
    </source>
</evidence>
<dbReference type="AlphaFoldDB" id="A0A091CAE8"/>
<dbReference type="RefSeq" id="WP_038025443.1">
    <property type="nucleotide sequence ID" value="NZ_JPVU01000027.1"/>
</dbReference>
<proteinExistence type="predicted"/>
<reference evidence="1 2" key="1">
    <citation type="submission" date="2014-08" db="EMBL/GenBank/DDBJ databases">
        <title>Genome sequence of Tetragenococcus muriaticus.</title>
        <authorList>
            <person name="Chuea-nongthon C."/>
            <person name="Rodtong S."/>
            <person name="Yongsawatdigul J."/>
            <person name="Steele J.L."/>
            <person name="Liu X.-y."/>
            <person name="Speers J."/>
            <person name="Glasner J.D."/>
            <person name="Neeno-Eckwall E.C."/>
        </authorList>
    </citation>
    <scope>NUCLEOTIDE SEQUENCE [LARGE SCALE GENOMIC DNA]</scope>
    <source>
        <strain evidence="1 2">PMC-11-5</strain>
    </source>
</reference>
<name>A0A091CAE8_9ENTE</name>
<dbReference type="PATRIC" id="fig|1302649.3.peg.280"/>
<gene>
    <name evidence="1" type="ORF">TMUPMC115_0280</name>
</gene>
<dbReference type="EMBL" id="JPVU01000027">
    <property type="protein sequence ID" value="KFN93537.1"/>
    <property type="molecule type" value="Genomic_DNA"/>
</dbReference>
<comment type="caution">
    <text evidence="1">The sequence shown here is derived from an EMBL/GenBank/DDBJ whole genome shotgun (WGS) entry which is preliminary data.</text>
</comment>
<protein>
    <submittedName>
        <fullName evidence="1">Uncharacterized protein</fullName>
    </submittedName>
</protein>
<organism evidence="1 2">
    <name type="scientific">Tetragenococcus muriaticus PMC-11-5</name>
    <dbReference type="NCBI Taxonomy" id="1302649"/>
    <lineage>
        <taxon>Bacteria</taxon>
        <taxon>Bacillati</taxon>
        <taxon>Bacillota</taxon>
        <taxon>Bacilli</taxon>
        <taxon>Lactobacillales</taxon>
        <taxon>Enterococcaceae</taxon>
        <taxon>Tetragenococcus</taxon>
    </lineage>
</organism>
<dbReference type="Pfam" id="PF22091">
    <property type="entry name" value="DUF6941"/>
    <property type="match status" value="1"/>
</dbReference>
<accession>A0A091CAE8</accession>
<sequence length="131" mass="14156">MIGNLFLGSTISPQDQNSFIIQDPNTVYSALSYPAYISLDAGLTLSGVKEGSVNLSVLLKNVDGQELSTITEQQQQFPVPEKGTNNRITINGVLNLRKIAIPEPGIYSIAVKINDEEVTSASFEAIQAENE</sequence>
<evidence type="ECO:0000313" key="2">
    <source>
        <dbReference type="Proteomes" id="UP000029380"/>
    </source>
</evidence>